<dbReference type="Gene3D" id="4.10.60.10">
    <property type="entry name" value="Zinc finger, CCHC-type"/>
    <property type="match status" value="1"/>
</dbReference>
<protein>
    <recommendedName>
        <fullName evidence="2">CCHC-type domain-containing protein</fullName>
    </recommendedName>
</protein>
<feature type="domain" description="CCHC-type" evidence="2">
    <location>
        <begin position="126"/>
        <end position="142"/>
    </location>
</feature>
<dbReference type="SMART" id="SM00343">
    <property type="entry name" value="ZnF_C2HC"/>
    <property type="match status" value="2"/>
</dbReference>
<reference evidence="3" key="1">
    <citation type="submission" date="2021-03" db="EMBL/GenBank/DDBJ databases">
        <authorList>
            <person name="Li Z."/>
            <person name="Yang C."/>
        </authorList>
    </citation>
    <scope>NUCLEOTIDE SEQUENCE</scope>
    <source>
        <strain evidence="3">Dzin_1.0</strain>
        <tissue evidence="3">Leaf</tissue>
    </source>
</reference>
<feature type="region of interest" description="Disordered" evidence="1">
    <location>
        <begin position="441"/>
        <end position="562"/>
    </location>
</feature>
<feature type="compositionally biased region" description="Basic and acidic residues" evidence="1">
    <location>
        <begin position="59"/>
        <end position="68"/>
    </location>
</feature>
<feature type="region of interest" description="Disordered" evidence="1">
    <location>
        <begin position="1"/>
        <end position="25"/>
    </location>
</feature>
<gene>
    <name evidence="3" type="ORF">J5N97_009442</name>
</gene>
<feature type="compositionally biased region" description="Basic and acidic residues" evidence="1">
    <location>
        <begin position="152"/>
        <end position="178"/>
    </location>
</feature>
<dbReference type="EMBL" id="JAGGNH010000002">
    <property type="protein sequence ID" value="KAJ0981187.1"/>
    <property type="molecule type" value="Genomic_DNA"/>
</dbReference>
<dbReference type="OrthoDB" id="3054348at2759"/>
<reference evidence="3" key="2">
    <citation type="journal article" date="2022" name="Hortic Res">
        <title>The genome of Dioscorea zingiberensis sheds light on the biosynthesis, origin and evolution of the medicinally important diosgenin saponins.</title>
        <authorList>
            <person name="Li Y."/>
            <person name="Tan C."/>
            <person name="Li Z."/>
            <person name="Guo J."/>
            <person name="Li S."/>
            <person name="Chen X."/>
            <person name="Wang C."/>
            <person name="Dai X."/>
            <person name="Yang H."/>
            <person name="Song W."/>
            <person name="Hou L."/>
            <person name="Xu J."/>
            <person name="Tong Z."/>
            <person name="Xu A."/>
            <person name="Yuan X."/>
            <person name="Wang W."/>
            <person name="Yang Q."/>
            <person name="Chen L."/>
            <person name="Sun Z."/>
            <person name="Wang K."/>
            <person name="Pan B."/>
            <person name="Chen J."/>
            <person name="Bao Y."/>
            <person name="Liu F."/>
            <person name="Qi X."/>
            <person name="Gang D.R."/>
            <person name="Wen J."/>
            <person name="Li J."/>
        </authorList>
    </citation>
    <scope>NUCLEOTIDE SEQUENCE</scope>
    <source>
        <strain evidence="3">Dzin_1.0</strain>
    </source>
</reference>
<accession>A0A9D5CY80</accession>
<proteinExistence type="predicted"/>
<feature type="region of interest" description="Disordered" evidence="1">
    <location>
        <begin position="43"/>
        <end position="97"/>
    </location>
</feature>
<dbReference type="InterPro" id="IPR001878">
    <property type="entry name" value="Znf_CCHC"/>
</dbReference>
<dbReference type="GO" id="GO:0008270">
    <property type="term" value="F:zinc ion binding"/>
    <property type="evidence" value="ECO:0007669"/>
    <property type="project" value="InterPro"/>
</dbReference>
<organism evidence="3 4">
    <name type="scientific">Dioscorea zingiberensis</name>
    <dbReference type="NCBI Taxonomy" id="325984"/>
    <lineage>
        <taxon>Eukaryota</taxon>
        <taxon>Viridiplantae</taxon>
        <taxon>Streptophyta</taxon>
        <taxon>Embryophyta</taxon>
        <taxon>Tracheophyta</taxon>
        <taxon>Spermatophyta</taxon>
        <taxon>Magnoliopsida</taxon>
        <taxon>Liliopsida</taxon>
        <taxon>Dioscoreales</taxon>
        <taxon>Dioscoreaceae</taxon>
        <taxon>Dioscorea</taxon>
    </lineage>
</organism>
<evidence type="ECO:0000259" key="2">
    <source>
        <dbReference type="SMART" id="SM00343"/>
    </source>
</evidence>
<sequence length="665" mass="73837">MDGAGIHASPHPRRTAASNSPRRDGVTFADVVWGEGSESFIAEALTTPVSPAPQQPSSDDERGWEDVHFKRHRRQRSEENKKHASPPLGARQGSPPYIRTPAGLVEVCGKCLKPGHMAAGCRRAVTCRTCGGVGHKAREYRRRGNTSQQARNMEEIRPRAHYTHSEHRREQPRREETTTKQNQPRRPEPAEKRRQTPDMHPTQQRKHDRDGMLMKQSTNLAYKKTNSEKVTVPKRKITHLHASLALDGDMVAGKEEMETFTVATITKIKEGYVTAKKLSEALKIALEGNWEWPVKEFREGRLMITCKSPMEAREIEKSGELHFPAFSIKCEPWSADIWKVGPADGEIRRLEIRRLPTFCWNRNSAGKVLKGVGDLLYVDRRGGYHVDDTRALVRVRGGRTMPCILWTNLGSRKYKILVGVERGQEPLPWNNGELGEISEDMEAEHEESSKTDKGKQPSQAARKHTPSQGKSGKKTVEKPETSLAGELRKEGRNVRTGPASTQDRSVDLRPAVGRTPTVAEEQARPANHSLAVPRTTAHEGHVSQPHRPAKEKRLDHGSNSHAESGLALHEHADAAGLGPHGHAGVTEPQMQIQISKKQKMSDPDPTINRAPLLFAPRSAQEAPDQTVLIEGNAPTAQAHRRAGKEPAVDPEPAAQSLMESFLGPT</sequence>
<comment type="caution">
    <text evidence="3">The sequence shown here is derived from an EMBL/GenBank/DDBJ whole genome shotgun (WGS) entry which is preliminary data.</text>
</comment>
<feature type="compositionally biased region" description="Basic and acidic residues" evidence="1">
    <location>
        <begin position="474"/>
        <end position="493"/>
    </location>
</feature>
<feature type="region of interest" description="Disordered" evidence="1">
    <location>
        <begin position="139"/>
        <end position="213"/>
    </location>
</feature>
<keyword evidence="4" id="KW-1185">Reference proteome</keyword>
<name>A0A9D5CY80_9LILI</name>
<feature type="compositionally biased region" description="Basic and acidic residues" evidence="1">
    <location>
        <begin position="185"/>
        <end position="197"/>
    </location>
</feature>
<evidence type="ECO:0000313" key="3">
    <source>
        <dbReference type="EMBL" id="KAJ0981187.1"/>
    </source>
</evidence>
<dbReference type="SUPFAM" id="SSF57756">
    <property type="entry name" value="Retrovirus zinc finger-like domains"/>
    <property type="match status" value="1"/>
</dbReference>
<dbReference type="InterPro" id="IPR036875">
    <property type="entry name" value="Znf_CCHC_sf"/>
</dbReference>
<dbReference type="Proteomes" id="UP001085076">
    <property type="component" value="Miscellaneous, Linkage group lg02"/>
</dbReference>
<feature type="domain" description="CCHC-type" evidence="2">
    <location>
        <begin position="107"/>
        <end position="123"/>
    </location>
</feature>
<evidence type="ECO:0000256" key="1">
    <source>
        <dbReference type="SAM" id="MobiDB-lite"/>
    </source>
</evidence>
<dbReference type="GO" id="GO:0003676">
    <property type="term" value="F:nucleic acid binding"/>
    <property type="evidence" value="ECO:0007669"/>
    <property type="project" value="InterPro"/>
</dbReference>
<feature type="region of interest" description="Disordered" evidence="1">
    <location>
        <begin position="574"/>
        <end position="665"/>
    </location>
</feature>
<evidence type="ECO:0000313" key="4">
    <source>
        <dbReference type="Proteomes" id="UP001085076"/>
    </source>
</evidence>
<dbReference type="AlphaFoldDB" id="A0A9D5CY80"/>
<feature type="compositionally biased region" description="Basic and acidic residues" evidence="1">
    <location>
        <begin position="446"/>
        <end position="455"/>
    </location>
</feature>